<feature type="compositionally biased region" description="Basic residues" evidence="1">
    <location>
        <begin position="87"/>
        <end position="105"/>
    </location>
</feature>
<feature type="region of interest" description="Disordered" evidence="1">
    <location>
        <begin position="45"/>
        <end position="125"/>
    </location>
</feature>
<dbReference type="Proteomes" id="UP001341840">
    <property type="component" value="Unassembled WGS sequence"/>
</dbReference>
<dbReference type="Gene3D" id="4.10.60.10">
    <property type="entry name" value="Zinc finger, CCHC-type"/>
    <property type="match status" value="1"/>
</dbReference>
<sequence length="143" mass="16001">MGPLILHRSGCSSLVRTTLLSSKWQWMVSLVYAKLWEADYRAGASATNEANGGRATVRDPVISKPKGAPKQAKKSHRQTRLCSRCKLSGHTKRNCPSKKKRKRSQMGHQEGEVAEGGQTNRTGIPDELKILEFIRGLDEDWEQ</sequence>
<proteinExistence type="predicted"/>
<name>A0ABU6W826_9FABA</name>
<evidence type="ECO:0000313" key="3">
    <source>
        <dbReference type="Proteomes" id="UP001341840"/>
    </source>
</evidence>
<keyword evidence="3" id="KW-1185">Reference proteome</keyword>
<protein>
    <recommendedName>
        <fullName evidence="4">CCHC-type domain-containing protein</fullName>
    </recommendedName>
</protein>
<evidence type="ECO:0000313" key="2">
    <source>
        <dbReference type="EMBL" id="MED6182100.1"/>
    </source>
</evidence>
<organism evidence="2 3">
    <name type="scientific">Stylosanthes scabra</name>
    <dbReference type="NCBI Taxonomy" id="79078"/>
    <lineage>
        <taxon>Eukaryota</taxon>
        <taxon>Viridiplantae</taxon>
        <taxon>Streptophyta</taxon>
        <taxon>Embryophyta</taxon>
        <taxon>Tracheophyta</taxon>
        <taxon>Spermatophyta</taxon>
        <taxon>Magnoliopsida</taxon>
        <taxon>eudicotyledons</taxon>
        <taxon>Gunneridae</taxon>
        <taxon>Pentapetalae</taxon>
        <taxon>rosids</taxon>
        <taxon>fabids</taxon>
        <taxon>Fabales</taxon>
        <taxon>Fabaceae</taxon>
        <taxon>Papilionoideae</taxon>
        <taxon>50 kb inversion clade</taxon>
        <taxon>dalbergioids sensu lato</taxon>
        <taxon>Dalbergieae</taxon>
        <taxon>Pterocarpus clade</taxon>
        <taxon>Stylosanthes</taxon>
    </lineage>
</organism>
<dbReference type="EMBL" id="JASCZI010181336">
    <property type="protein sequence ID" value="MED6182100.1"/>
    <property type="molecule type" value="Genomic_DNA"/>
</dbReference>
<dbReference type="SUPFAM" id="SSF57756">
    <property type="entry name" value="Retrovirus zinc finger-like domains"/>
    <property type="match status" value="1"/>
</dbReference>
<dbReference type="InterPro" id="IPR036875">
    <property type="entry name" value="Znf_CCHC_sf"/>
</dbReference>
<evidence type="ECO:0008006" key="4">
    <source>
        <dbReference type="Google" id="ProtNLM"/>
    </source>
</evidence>
<accession>A0ABU6W826</accession>
<reference evidence="2 3" key="1">
    <citation type="journal article" date="2023" name="Plants (Basel)">
        <title>Bridging the Gap: Combining Genomics and Transcriptomics Approaches to Understand Stylosanthes scabra, an Orphan Legume from the Brazilian Caatinga.</title>
        <authorList>
            <person name="Ferreira-Neto J.R.C."/>
            <person name="da Silva M.D."/>
            <person name="Binneck E."/>
            <person name="de Melo N.F."/>
            <person name="da Silva R.H."/>
            <person name="de Melo A.L.T.M."/>
            <person name="Pandolfi V."/>
            <person name="Bustamante F.O."/>
            <person name="Brasileiro-Vidal A.C."/>
            <person name="Benko-Iseppon A.M."/>
        </authorList>
    </citation>
    <scope>NUCLEOTIDE SEQUENCE [LARGE SCALE GENOMIC DNA]</scope>
    <source>
        <tissue evidence="2">Leaves</tissue>
    </source>
</reference>
<evidence type="ECO:0000256" key="1">
    <source>
        <dbReference type="SAM" id="MobiDB-lite"/>
    </source>
</evidence>
<gene>
    <name evidence="2" type="ORF">PIB30_025479</name>
</gene>
<comment type="caution">
    <text evidence="2">The sequence shown here is derived from an EMBL/GenBank/DDBJ whole genome shotgun (WGS) entry which is preliminary data.</text>
</comment>